<accession>A0A6A6NPS5</accession>
<keyword evidence="11" id="KW-1185">Reference proteome</keyword>
<feature type="domain" description="Ferric oxidoreductase" evidence="9">
    <location>
        <begin position="2"/>
        <end position="81"/>
    </location>
</feature>
<feature type="transmembrane region" description="Helical" evidence="8">
    <location>
        <begin position="6"/>
        <end position="25"/>
    </location>
</feature>
<dbReference type="GO" id="GO:0005886">
    <property type="term" value="C:plasma membrane"/>
    <property type="evidence" value="ECO:0007669"/>
    <property type="project" value="TreeGrafter"/>
</dbReference>
<dbReference type="PANTHER" id="PTHR32361">
    <property type="entry name" value="FERRIC/CUPRIC REDUCTASE TRANSMEMBRANE COMPONENT"/>
    <property type="match status" value="1"/>
</dbReference>
<evidence type="ECO:0000256" key="8">
    <source>
        <dbReference type="SAM" id="Phobius"/>
    </source>
</evidence>
<dbReference type="InterPro" id="IPR013130">
    <property type="entry name" value="Fe3_Rdtase_TM_dom"/>
</dbReference>
<gene>
    <name evidence="10" type="ORF">BDY21DRAFT_417194</name>
</gene>
<feature type="transmembrane region" description="Helical" evidence="8">
    <location>
        <begin position="37"/>
        <end position="54"/>
    </location>
</feature>
<comment type="subcellular location">
    <subcellularLocation>
        <location evidence="1">Membrane</location>
        <topology evidence="1">Multi-pass membrane protein</topology>
    </subcellularLocation>
</comment>
<evidence type="ECO:0000256" key="3">
    <source>
        <dbReference type="ARBA" id="ARBA00022692"/>
    </source>
</evidence>
<proteinExistence type="predicted"/>
<name>A0A6A6NPS5_9PEZI</name>
<evidence type="ECO:0000313" key="10">
    <source>
        <dbReference type="EMBL" id="KAF2453688.1"/>
    </source>
</evidence>
<feature type="region of interest" description="Disordered" evidence="7">
    <location>
        <begin position="170"/>
        <end position="206"/>
    </location>
</feature>
<keyword evidence="4 8" id="KW-1133">Transmembrane helix</keyword>
<dbReference type="GO" id="GO:0006879">
    <property type="term" value="P:intracellular iron ion homeostasis"/>
    <property type="evidence" value="ECO:0007669"/>
    <property type="project" value="TreeGrafter"/>
</dbReference>
<dbReference type="GO" id="GO:0006826">
    <property type="term" value="P:iron ion transport"/>
    <property type="evidence" value="ECO:0007669"/>
    <property type="project" value="TreeGrafter"/>
</dbReference>
<feature type="transmembrane region" description="Helical" evidence="8">
    <location>
        <begin position="74"/>
        <end position="97"/>
    </location>
</feature>
<dbReference type="OrthoDB" id="167398at2759"/>
<dbReference type="PANTHER" id="PTHR32361:SF9">
    <property type="entry name" value="FERRIC REDUCTASE TRANSMEMBRANE COMPONENT 3-RELATED"/>
    <property type="match status" value="1"/>
</dbReference>
<dbReference type="CDD" id="cd06186">
    <property type="entry name" value="NOX_Duox_like_FAD_NADP"/>
    <property type="match status" value="1"/>
</dbReference>
<dbReference type="InterPro" id="IPR039261">
    <property type="entry name" value="FNR_nucleotide-bd"/>
</dbReference>
<dbReference type="GO" id="GO:0015677">
    <property type="term" value="P:copper ion import"/>
    <property type="evidence" value="ECO:0007669"/>
    <property type="project" value="TreeGrafter"/>
</dbReference>
<evidence type="ECO:0000259" key="9">
    <source>
        <dbReference type="Pfam" id="PF01794"/>
    </source>
</evidence>
<evidence type="ECO:0000256" key="6">
    <source>
        <dbReference type="ARBA" id="ARBA00023136"/>
    </source>
</evidence>
<reference evidence="10" key="1">
    <citation type="journal article" date="2020" name="Stud. Mycol.">
        <title>101 Dothideomycetes genomes: a test case for predicting lifestyles and emergence of pathogens.</title>
        <authorList>
            <person name="Haridas S."/>
            <person name="Albert R."/>
            <person name="Binder M."/>
            <person name="Bloem J."/>
            <person name="Labutti K."/>
            <person name="Salamov A."/>
            <person name="Andreopoulos B."/>
            <person name="Baker S."/>
            <person name="Barry K."/>
            <person name="Bills G."/>
            <person name="Bluhm B."/>
            <person name="Cannon C."/>
            <person name="Castanera R."/>
            <person name="Culley D."/>
            <person name="Daum C."/>
            <person name="Ezra D."/>
            <person name="Gonzalez J."/>
            <person name="Henrissat B."/>
            <person name="Kuo A."/>
            <person name="Liang C."/>
            <person name="Lipzen A."/>
            <person name="Lutzoni F."/>
            <person name="Magnuson J."/>
            <person name="Mondo S."/>
            <person name="Nolan M."/>
            <person name="Ohm R."/>
            <person name="Pangilinan J."/>
            <person name="Park H.-J."/>
            <person name="Ramirez L."/>
            <person name="Alfaro M."/>
            <person name="Sun H."/>
            <person name="Tritt A."/>
            <person name="Yoshinaga Y."/>
            <person name="Zwiers L.-H."/>
            <person name="Turgeon B."/>
            <person name="Goodwin S."/>
            <person name="Spatafora J."/>
            <person name="Crous P."/>
            <person name="Grigoriev I."/>
        </authorList>
    </citation>
    <scope>NUCLEOTIDE SEQUENCE</scope>
    <source>
        <strain evidence="10">ATCC 16933</strain>
    </source>
</reference>
<dbReference type="SUPFAM" id="SSF52343">
    <property type="entry name" value="Ferredoxin reductase-like, C-terminal NADP-linked domain"/>
    <property type="match status" value="1"/>
</dbReference>
<dbReference type="EMBL" id="MU001696">
    <property type="protein sequence ID" value="KAF2453688.1"/>
    <property type="molecule type" value="Genomic_DNA"/>
</dbReference>
<dbReference type="InterPro" id="IPR051410">
    <property type="entry name" value="Ferric/Cupric_Reductase"/>
</dbReference>
<dbReference type="AlphaFoldDB" id="A0A6A6NPS5"/>
<evidence type="ECO:0000256" key="5">
    <source>
        <dbReference type="ARBA" id="ARBA00023065"/>
    </source>
</evidence>
<sequence length="340" mass="37555">MAHELIAYIATTGAILHSILFLSTDTKVNEHSCKSEFPYWYWGIVAALAMYLLIPTSGLWIRQTLYEFFLGWHIAFSAFTLGYETWIYVAIAVWGFNRITRLLRALRNGIKMACIIPIDDRYVKVESSDAEFVKPGGHAYLYFPTLTWRIWESHPFFRYLDGSTRTSSTIDIEKSKPTGSASPISDSTSGANKPHRVIGHSPQHKAPYTSPPITFYIRKKSGLTASLAFHCTLPVLIESTYGICTPIPPSSTLLCIAGGVGITAHQPLLAAHPGPKKLFWGARSEALVRAVQPVLGLADGEIEVALGRRLDLRVLLEEELGDGSKYGYGRGGERASRHGG</sequence>
<keyword evidence="6 8" id="KW-0472">Membrane</keyword>
<organism evidence="10 11">
    <name type="scientific">Lineolata rhizophorae</name>
    <dbReference type="NCBI Taxonomy" id="578093"/>
    <lineage>
        <taxon>Eukaryota</taxon>
        <taxon>Fungi</taxon>
        <taxon>Dikarya</taxon>
        <taxon>Ascomycota</taxon>
        <taxon>Pezizomycotina</taxon>
        <taxon>Dothideomycetes</taxon>
        <taxon>Dothideomycetes incertae sedis</taxon>
        <taxon>Lineolatales</taxon>
        <taxon>Lineolataceae</taxon>
        <taxon>Lineolata</taxon>
    </lineage>
</organism>
<evidence type="ECO:0000256" key="7">
    <source>
        <dbReference type="SAM" id="MobiDB-lite"/>
    </source>
</evidence>
<keyword evidence="3 8" id="KW-0812">Transmembrane</keyword>
<protein>
    <recommendedName>
        <fullName evidence="9">Ferric oxidoreductase domain-containing protein</fullName>
    </recommendedName>
</protein>
<evidence type="ECO:0000256" key="1">
    <source>
        <dbReference type="ARBA" id="ARBA00004141"/>
    </source>
</evidence>
<keyword evidence="5" id="KW-0406">Ion transport</keyword>
<keyword evidence="2" id="KW-0813">Transport</keyword>
<evidence type="ECO:0000256" key="2">
    <source>
        <dbReference type="ARBA" id="ARBA00022448"/>
    </source>
</evidence>
<dbReference type="GO" id="GO:0000293">
    <property type="term" value="F:ferric-chelate reductase activity"/>
    <property type="evidence" value="ECO:0007669"/>
    <property type="project" value="TreeGrafter"/>
</dbReference>
<dbReference type="Proteomes" id="UP000799766">
    <property type="component" value="Unassembled WGS sequence"/>
</dbReference>
<dbReference type="Pfam" id="PF01794">
    <property type="entry name" value="Ferric_reduct"/>
    <property type="match status" value="1"/>
</dbReference>
<feature type="compositionally biased region" description="Polar residues" evidence="7">
    <location>
        <begin position="177"/>
        <end position="191"/>
    </location>
</feature>
<evidence type="ECO:0000256" key="4">
    <source>
        <dbReference type="ARBA" id="ARBA00022989"/>
    </source>
</evidence>
<evidence type="ECO:0000313" key="11">
    <source>
        <dbReference type="Proteomes" id="UP000799766"/>
    </source>
</evidence>